<evidence type="ECO:0000256" key="8">
    <source>
        <dbReference type="ARBA" id="ARBA00037993"/>
    </source>
</evidence>
<evidence type="ECO:0000256" key="9">
    <source>
        <dbReference type="ARBA" id="ARBA00039149"/>
    </source>
</evidence>
<comment type="pathway">
    <text evidence="1">Purine metabolism; 7-cyano-7-deazaguanine biosynthesis.</text>
</comment>
<keyword evidence="5" id="KW-0671">Queuosine biosynthesis</keyword>
<sequence length="185" mass="20866">MDETIQLLSGGVDSTACIQFFKSEGFKIRPLFIDYGQPAALKEREACEWVCDYFNLNLEIIYISSLGSFSSGLIDGRNLFLLSLAIMKSSAKTKYISIGIHSGTDYLDCSENFISKFQDTLDSSLNSNIRVLAPFISWRKHQIWQYLKSTNISFQNLVSCEIGTDVPCGQCPSCLERIFLESHEK</sequence>
<name>A0ABQ3I8Z0_9BACT</name>
<keyword evidence="4" id="KW-0547">Nucleotide-binding</keyword>
<dbReference type="Gene3D" id="3.40.50.620">
    <property type="entry name" value="HUPs"/>
    <property type="match status" value="1"/>
</dbReference>
<dbReference type="EC" id="6.3.4.20" evidence="9"/>
<evidence type="ECO:0000256" key="4">
    <source>
        <dbReference type="ARBA" id="ARBA00022741"/>
    </source>
</evidence>
<dbReference type="SUPFAM" id="SSF52402">
    <property type="entry name" value="Adenine nucleotide alpha hydrolases-like"/>
    <property type="match status" value="1"/>
</dbReference>
<dbReference type="InterPro" id="IPR014729">
    <property type="entry name" value="Rossmann-like_a/b/a_fold"/>
</dbReference>
<comment type="catalytic activity">
    <reaction evidence="10">
        <text>7-carboxy-7-carbaguanine + NH4(+) + 2 ATP = 7-cyano-7-carbaguanine + 2 AMP + 2 diphosphate + 2 H(+)</text>
        <dbReference type="Rhea" id="RHEA:27982"/>
        <dbReference type="ChEBI" id="CHEBI:15378"/>
        <dbReference type="ChEBI" id="CHEBI:28938"/>
        <dbReference type="ChEBI" id="CHEBI:30616"/>
        <dbReference type="ChEBI" id="CHEBI:33019"/>
        <dbReference type="ChEBI" id="CHEBI:45075"/>
        <dbReference type="ChEBI" id="CHEBI:61036"/>
        <dbReference type="ChEBI" id="CHEBI:456215"/>
        <dbReference type="EC" id="6.3.4.20"/>
    </reaction>
</comment>
<dbReference type="Proteomes" id="UP000658258">
    <property type="component" value="Unassembled WGS sequence"/>
</dbReference>
<evidence type="ECO:0000256" key="3">
    <source>
        <dbReference type="ARBA" id="ARBA00022723"/>
    </source>
</evidence>
<dbReference type="PANTHER" id="PTHR42914">
    <property type="entry name" value="7-CYANO-7-DEAZAGUANINE SYNTHASE"/>
    <property type="match status" value="1"/>
</dbReference>
<evidence type="ECO:0000313" key="12">
    <source>
        <dbReference type="Proteomes" id="UP000658258"/>
    </source>
</evidence>
<evidence type="ECO:0000256" key="7">
    <source>
        <dbReference type="ARBA" id="ARBA00022840"/>
    </source>
</evidence>
<reference evidence="12" key="1">
    <citation type="journal article" date="2019" name="Int. J. Syst. Evol. Microbiol.">
        <title>The Global Catalogue of Microorganisms (GCM) 10K type strain sequencing project: providing services to taxonomists for standard genome sequencing and annotation.</title>
        <authorList>
            <consortium name="The Broad Institute Genomics Platform"/>
            <consortium name="The Broad Institute Genome Sequencing Center for Infectious Disease"/>
            <person name="Wu L."/>
            <person name="Ma J."/>
        </authorList>
    </citation>
    <scope>NUCLEOTIDE SEQUENCE [LARGE SCALE GENOMIC DNA]</scope>
    <source>
        <strain evidence="12">CGMCC 1.15111</strain>
    </source>
</reference>
<dbReference type="RefSeq" id="WP_189631507.1">
    <property type="nucleotide sequence ID" value="NZ_BNAG01000005.1"/>
</dbReference>
<protein>
    <recommendedName>
        <fullName evidence="9">7-cyano-7-deazaguanine synthase</fullName>
        <ecNumber evidence="9">6.3.4.20</ecNumber>
    </recommendedName>
</protein>
<comment type="similarity">
    <text evidence="8">Belongs to the QueC family.</text>
</comment>
<organism evidence="11 12">
    <name type="scientific">Roseivirga thermotolerans</name>
    <dbReference type="NCBI Taxonomy" id="1758176"/>
    <lineage>
        <taxon>Bacteria</taxon>
        <taxon>Pseudomonadati</taxon>
        <taxon>Bacteroidota</taxon>
        <taxon>Cytophagia</taxon>
        <taxon>Cytophagales</taxon>
        <taxon>Roseivirgaceae</taxon>
        <taxon>Roseivirga</taxon>
    </lineage>
</organism>
<evidence type="ECO:0000256" key="1">
    <source>
        <dbReference type="ARBA" id="ARBA00005061"/>
    </source>
</evidence>
<accession>A0ABQ3I8Z0</accession>
<keyword evidence="7" id="KW-0067">ATP-binding</keyword>
<evidence type="ECO:0000256" key="5">
    <source>
        <dbReference type="ARBA" id="ARBA00022785"/>
    </source>
</evidence>
<comment type="caution">
    <text evidence="11">The sequence shown here is derived from an EMBL/GenBank/DDBJ whole genome shotgun (WGS) entry which is preliminary data.</text>
</comment>
<gene>
    <name evidence="11" type="ORF">GCM10011340_34030</name>
</gene>
<keyword evidence="3" id="KW-0479">Metal-binding</keyword>
<keyword evidence="6" id="KW-0862">Zinc</keyword>
<proteinExistence type="inferred from homology"/>
<keyword evidence="12" id="KW-1185">Reference proteome</keyword>
<dbReference type="PANTHER" id="PTHR42914:SF1">
    <property type="entry name" value="7-CYANO-7-DEAZAGUANINE SYNTHASE"/>
    <property type="match status" value="1"/>
</dbReference>
<dbReference type="EMBL" id="BNAG01000005">
    <property type="protein sequence ID" value="GHE74573.1"/>
    <property type="molecule type" value="Genomic_DNA"/>
</dbReference>
<dbReference type="InterPro" id="IPR018317">
    <property type="entry name" value="QueC"/>
</dbReference>
<evidence type="ECO:0000256" key="6">
    <source>
        <dbReference type="ARBA" id="ARBA00022833"/>
    </source>
</evidence>
<evidence type="ECO:0000313" key="11">
    <source>
        <dbReference type="EMBL" id="GHE74573.1"/>
    </source>
</evidence>
<evidence type="ECO:0000256" key="10">
    <source>
        <dbReference type="ARBA" id="ARBA00047890"/>
    </source>
</evidence>
<keyword evidence="2" id="KW-0436">Ligase</keyword>
<evidence type="ECO:0000256" key="2">
    <source>
        <dbReference type="ARBA" id="ARBA00022598"/>
    </source>
</evidence>
<dbReference type="Pfam" id="PF06508">
    <property type="entry name" value="QueC"/>
    <property type="match status" value="2"/>
</dbReference>